<dbReference type="CDD" id="cd19410">
    <property type="entry name" value="HK9-like_sensor"/>
    <property type="match status" value="1"/>
</dbReference>
<dbReference type="CDD" id="cd00082">
    <property type="entry name" value="HisKA"/>
    <property type="match status" value="1"/>
</dbReference>
<gene>
    <name evidence="19" type="ORF">M529_12350</name>
</gene>
<name>T0KEN9_9SPHN</name>
<dbReference type="CDD" id="cd00130">
    <property type="entry name" value="PAS"/>
    <property type="match status" value="1"/>
</dbReference>
<dbReference type="InterPro" id="IPR050736">
    <property type="entry name" value="Sensor_HK_Regulatory"/>
</dbReference>
<dbReference type="InterPro" id="IPR035965">
    <property type="entry name" value="PAS-like_dom_sf"/>
</dbReference>
<feature type="domain" description="Response regulatory" evidence="16">
    <location>
        <begin position="595"/>
        <end position="704"/>
    </location>
</feature>
<dbReference type="eggNOG" id="COG5002">
    <property type="taxonomic scope" value="Bacteria"/>
</dbReference>
<evidence type="ECO:0000259" key="15">
    <source>
        <dbReference type="PROSITE" id="PS50109"/>
    </source>
</evidence>
<evidence type="ECO:0000256" key="14">
    <source>
        <dbReference type="SAM" id="Phobius"/>
    </source>
</evidence>
<dbReference type="PANTHER" id="PTHR43711:SF1">
    <property type="entry name" value="HISTIDINE KINASE 1"/>
    <property type="match status" value="1"/>
</dbReference>
<evidence type="ECO:0000256" key="2">
    <source>
        <dbReference type="ARBA" id="ARBA00004236"/>
    </source>
</evidence>
<dbReference type="PROSITE" id="PS50110">
    <property type="entry name" value="RESPONSE_REGULATORY"/>
    <property type="match status" value="1"/>
</dbReference>
<evidence type="ECO:0000256" key="11">
    <source>
        <dbReference type="ARBA" id="ARBA00023012"/>
    </source>
</evidence>
<dbReference type="PROSITE" id="PS50113">
    <property type="entry name" value="PAC"/>
    <property type="match status" value="1"/>
</dbReference>
<keyword evidence="5" id="KW-1003">Cell membrane</keyword>
<dbReference type="InterPro" id="IPR004358">
    <property type="entry name" value="Sig_transdc_His_kin-like_C"/>
</dbReference>
<dbReference type="RefSeq" id="WP_021318266.1">
    <property type="nucleotide sequence ID" value="NZ_AUWY01000086.1"/>
</dbReference>
<keyword evidence="14" id="KW-1133">Transmembrane helix</keyword>
<sequence length="713" mass="77701">MIGSQSSRTVVVAAAVAVPLILLALAILIGQGFDENDKLRRNVELSHQHRAALQRVLSLHQDLELGQRGYLLTGDPQFLEPYYSASRDVDQAMAVLEDGAFGQGNGQSYAALRRDSDAKRGFVDRIIRLQRAGNIQEALRVVRSGEGKRLMDRLRVEVARLSRLEQEQLVRRTNAADAARMQLRSRTVLLQTTLLLLLALAAWLAARSNAARQRALREARDLASRQESIFDSAKDGMIVINPSGSIESLNPSAAKMFGQDAADLLRRDIGVLFEIAPDRGRVESFLRRLGANRRETYGQVQEFVGRRPDGSSFPVEVSISPVRLVESTLFLAVIRDISERREIEQMKTEFVATVSHELRTPLTSIAGSLGLISGGAAGELSPKAARLVEIAHSNALRLVRLINDILDIEKIEAGRMQFDIRPIALDQLLPKAVQQSAGFASQFDVQVDIIPPPAGAAVLADEDRLMQVLTNLLSNAIKFSKPGGVVSLSVTSLDRRYRISVADRGSGIPDSFRERIFSKFAQADGSDTRQKGGTGLGLSIVREIVLRLGGSVSFESAEGEGTVFHVDLPATASPQTLASAPLPQPEPIAAASLPIILHVDDDPDMLDVLANAFEGKARLRSTPSVVAARRIVRNEDIDAAILDIGLIDGCGTELVPLLRQRRPELPILVFTAQEAELCQTDGVDVVLVKSRAGLDELVAETMRRIVRTEEGLQ</sequence>
<keyword evidence="10" id="KW-0067">ATP-binding</keyword>
<dbReference type="InterPro" id="IPR036890">
    <property type="entry name" value="HATPase_C_sf"/>
</dbReference>
<dbReference type="SMART" id="SM00086">
    <property type="entry name" value="PAC"/>
    <property type="match status" value="1"/>
</dbReference>
<dbReference type="CDD" id="cd00156">
    <property type="entry name" value="REC"/>
    <property type="match status" value="1"/>
</dbReference>
<dbReference type="InterPro" id="IPR011006">
    <property type="entry name" value="CheY-like_superfamily"/>
</dbReference>
<comment type="subcellular location">
    <subcellularLocation>
        <location evidence="2">Cell membrane</location>
    </subcellularLocation>
    <subcellularLocation>
        <location evidence="3">Membrane raft</location>
        <topology evidence="3">Multi-pass membrane protein</topology>
    </subcellularLocation>
</comment>
<keyword evidence="11" id="KW-0902">Two-component regulatory system</keyword>
<dbReference type="Pfam" id="PF02518">
    <property type="entry name" value="HATPase_c"/>
    <property type="match status" value="1"/>
</dbReference>
<evidence type="ECO:0000256" key="3">
    <source>
        <dbReference type="ARBA" id="ARBA00004314"/>
    </source>
</evidence>
<dbReference type="STRING" id="1346791.M529_12350"/>
<dbReference type="SUPFAM" id="SSF55785">
    <property type="entry name" value="PYP-like sensor domain (PAS domain)"/>
    <property type="match status" value="1"/>
</dbReference>
<dbReference type="GO" id="GO:0005524">
    <property type="term" value="F:ATP binding"/>
    <property type="evidence" value="ECO:0007669"/>
    <property type="project" value="UniProtKB-KW"/>
</dbReference>
<dbReference type="Pfam" id="PF13426">
    <property type="entry name" value="PAS_9"/>
    <property type="match status" value="1"/>
</dbReference>
<feature type="domain" description="PAC" evidence="18">
    <location>
        <begin position="299"/>
        <end position="349"/>
    </location>
</feature>
<evidence type="ECO:0000256" key="10">
    <source>
        <dbReference type="ARBA" id="ARBA00022840"/>
    </source>
</evidence>
<dbReference type="PRINTS" id="PR00344">
    <property type="entry name" value="BCTRLSENSOR"/>
</dbReference>
<dbReference type="Pfam" id="PF00512">
    <property type="entry name" value="HisKA"/>
    <property type="match status" value="1"/>
</dbReference>
<dbReference type="PANTHER" id="PTHR43711">
    <property type="entry name" value="TWO-COMPONENT HISTIDINE KINASE"/>
    <property type="match status" value="1"/>
</dbReference>
<feature type="domain" description="Histidine kinase" evidence="15">
    <location>
        <begin position="353"/>
        <end position="572"/>
    </location>
</feature>
<evidence type="ECO:0000256" key="12">
    <source>
        <dbReference type="ARBA" id="ARBA00023136"/>
    </source>
</evidence>
<organism evidence="19 20">
    <name type="scientific">Sphingobium ummariense RL-3</name>
    <dbReference type="NCBI Taxonomy" id="1346791"/>
    <lineage>
        <taxon>Bacteria</taxon>
        <taxon>Pseudomonadati</taxon>
        <taxon>Pseudomonadota</taxon>
        <taxon>Alphaproteobacteria</taxon>
        <taxon>Sphingomonadales</taxon>
        <taxon>Sphingomonadaceae</taxon>
        <taxon>Sphingobium</taxon>
    </lineage>
</organism>
<dbReference type="SMART" id="SM00388">
    <property type="entry name" value="HisKA"/>
    <property type="match status" value="1"/>
</dbReference>
<dbReference type="Gene3D" id="3.30.450.20">
    <property type="entry name" value="PAS domain"/>
    <property type="match status" value="1"/>
</dbReference>
<dbReference type="SMART" id="SM00091">
    <property type="entry name" value="PAS"/>
    <property type="match status" value="1"/>
</dbReference>
<dbReference type="FunFam" id="3.30.565.10:FF:000023">
    <property type="entry name" value="PAS domain-containing sensor histidine kinase"/>
    <property type="match status" value="1"/>
</dbReference>
<dbReference type="GO" id="GO:0005886">
    <property type="term" value="C:plasma membrane"/>
    <property type="evidence" value="ECO:0007669"/>
    <property type="project" value="UniProtKB-SubCell"/>
</dbReference>
<evidence type="ECO:0000256" key="1">
    <source>
        <dbReference type="ARBA" id="ARBA00000085"/>
    </source>
</evidence>
<evidence type="ECO:0000256" key="9">
    <source>
        <dbReference type="ARBA" id="ARBA00022777"/>
    </source>
</evidence>
<dbReference type="EMBL" id="AUWY01000086">
    <property type="protein sequence ID" value="EQB31878.1"/>
    <property type="molecule type" value="Genomic_DNA"/>
</dbReference>
<dbReference type="Proteomes" id="UP000015523">
    <property type="component" value="Unassembled WGS sequence"/>
</dbReference>
<dbReference type="PATRIC" id="fig|1346791.3.peg.2375"/>
<keyword evidence="9" id="KW-0418">Kinase</keyword>
<evidence type="ECO:0000256" key="4">
    <source>
        <dbReference type="ARBA" id="ARBA00012438"/>
    </source>
</evidence>
<dbReference type="InterPro" id="IPR001789">
    <property type="entry name" value="Sig_transdc_resp-reg_receiver"/>
</dbReference>
<evidence type="ECO:0000259" key="17">
    <source>
        <dbReference type="PROSITE" id="PS50112"/>
    </source>
</evidence>
<evidence type="ECO:0000256" key="13">
    <source>
        <dbReference type="PROSITE-ProRule" id="PRU00169"/>
    </source>
</evidence>
<accession>T0KEN9</accession>
<comment type="catalytic activity">
    <reaction evidence="1">
        <text>ATP + protein L-histidine = ADP + protein N-phospho-L-histidine.</text>
        <dbReference type="EC" id="2.7.13.3"/>
    </reaction>
</comment>
<dbReference type="OrthoDB" id="9801651at2"/>
<dbReference type="PROSITE" id="PS50112">
    <property type="entry name" value="PAS"/>
    <property type="match status" value="1"/>
</dbReference>
<dbReference type="GO" id="GO:0045121">
    <property type="term" value="C:membrane raft"/>
    <property type="evidence" value="ECO:0007669"/>
    <property type="project" value="UniProtKB-SubCell"/>
</dbReference>
<evidence type="ECO:0000256" key="6">
    <source>
        <dbReference type="ARBA" id="ARBA00022553"/>
    </source>
</evidence>
<protein>
    <recommendedName>
        <fullName evidence="4">histidine kinase</fullName>
        <ecNumber evidence="4">2.7.13.3</ecNumber>
    </recommendedName>
</protein>
<dbReference type="InterPro" id="IPR036097">
    <property type="entry name" value="HisK_dim/P_sf"/>
</dbReference>
<evidence type="ECO:0000256" key="7">
    <source>
        <dbReference type="ARBA" id="ARBA00022679"/>
    </source>
</evidence>
<dbReference type="SUPFAM" id="SSF52172">
    <property type="entry name" value="CheY-like"/>
    <property type="match status" value="1"/>
</dbReference>
<dbReference type="AlphaFoldDB" id="T0KEN9"/>
<evidence type="ECO:0000256" key="8">
    <source>
        <dbReference type="ARBA" id="ARBA00022741"/>
    </source>
</evidence>
<dbReference type="InterPro" id="IPR000700">
    <property type="entry name" value="PAS-assoc_C"/>
</dbReference>
<comment type="caution">
    <text evidence="19">The sequence shown here is derived from an EMBL/GenBank/DDBJ whole genome shotgun (WGS) entry which is preliminary data.</text>
</comment>
<feature type="transmembrane region" description="Helical" evidence="14">
    <location>
        <begin position="188"/>
        <end position="206"/>
    </location>
</feature>
<keyword evidence="8" id="KW-0547">Nucleotide-binding</keyword>
<dbReference type="Pfam" id="PF05227">
    <property type="entry name" value="CHASE3"/>
    <property type="match status" value="1"/>
</dbReference>
<keyword evidence="20" id="KW-1185">Reference proteome</keyword>
<dbReference type="Gene3D" id="3.30.565.10">
    <property type="entry name" value="Histidine kinase-like ATPase, C-terminal domain"/>
    <property type="match status" value="1"/>
</dbReference>
<reference evidence="19 20" key="1">
    <citation type="journal article" date="2013" name="Genome Announc.">
        <title>Draft Genome Sequence of Sphingobium ummariense Strain RL-3, a Hexachlorocyclohexane-Degrading Bacterium.</title>
        <authorList>
            <person name="Kohli P."/>
            <person name="Dua A."/>
            <person name="Sangwan N."/>
            <person name="Oldach P."/>
            <person name="Khurana J.P."/>
            <person name="Lal R."/>
        </authorList>
    </citation>
    <scope>NUCLEOTIDE SEQUENCE [LARGE SCALE GENOMIC DNA]</scope>
    <source>
        <strain evidence="19 20">RL-3</strain>
    </source>
</reference>
<evidence type="ECO:0000313" key="19">
    <source>
        <dbReference type="EMBL" id="EQB31878.1"/>
    </source>
</evidence>
<dbReference type="InterPro" id="IPR000014">
    <property type="entry name" value="PAS"/>
</dbReference>
<keyword evidence="12 14" id="KW-0472">Membrane</keyword>
<feature type="domain" description="PAS" evidence="17">
    <location>
        <begin position="222"/>
        <end position="278"/>
    </location>
</feature>
<evidence type="ECO:0000313" key="20">
    <source>
        <dbReference type="Proteomes" id="UP000015523"/>
    </source>
</evidence>
<dbReference type="SUPFAM" id="SSF47384">
    <property type="entry name" value="Homodimeric domain of signal transducing histidine kinase"/>
    <property type="match status" value="1"/>
</dbReference>
<dbReference type="EC" id="2.7.13.3" evidence="4"/>
<keyword evidence="14" id="KW-0812">Transmembrane</keyword>
<evidence type="ECO:0000259" key="16">
    <source>
        <dbReference type="PROSITE" id="PS50110"/>
    </source>
</evidence>
<dbReference type="GO" id="GO:0000155">
    <property type="term" value="F:phosphorelay sensor kinase activity"/>
    <property type="evidence" value="ECO:0007669"/>
    <property type="project" value="InterPro"/>
</dbReference>
<feature type="transmembrane region" description="Helical" evidence="14">
    <location>
        <begin position="12"/>
        <end position="33"/>
    </location>
</feature>
<evidence type="ECO:0000259" key="18">
    <source>
        <dbReference type="PROSITE" id="PS50113"/>
    </source>
</evidence>
<dbReference type="SMART" id="SM00387">
    <property type="entry name" value="HATPase_c"/>
    <property type="match status" value="1"/>
</dbReference>
<dbReference type="InterPro" id="IPR005467">
    <property type="entry name" value="His_kinase_dom"/>
</dbReference>
<dbReference type="Pfam" id="PF00072">
    <property type="entry name" value="Response_reg"/>
    <property type="match status" value="1"/>
</dbReference>
<dbReference type="PROSITE" id="PS50109">
    <property type="entry name" value="HIS_KIN"/>
    <property type="match status" value="1"/>
</dbReference>
<dbReference type="InterPro" id="IPR007891">
    <property type="entry name" value="CHASE3"/>
</dbReference>
<dbReference type="InterPro" id="IPR003661">
    <property type="entry name" value="HisK_dim/P_dom"/>
</dbReference>
<dbReference type="Gene3D" id="1.10.287.130">
    <property type="match status" value="1"/>
</dbReference>
<feature type="modified residue" description="4-aspartylphosphate" evidence="13">
    <location>
        <position position="643"/>
    </location>
</feature>
<keyword evidence="6 13" id="KW-0597">Phosphoprotein</keyword>
<dbReference type="FunFam" id="1.10.287.130:FF:000001">
    <property type="entry name" value="Two-component sensor histidine kinase"/>
    <property type="match status" value="1"/>
</dbReference>
<evidence type="ECO:0000256" key="5">
    <source>
        <dbReference type="ARBA" id="ARBA00022475"/>
    </source>
</evidence>
<dbReference type="SUPFAM" id="SSF55874">
    <property type="entry name" value="ATPase domain of HSP90 chaperone/DNA topoisomerase II/histidine kinase"/>
    <property type="match status" value="1"/>
</dbReference>
<dbReference type="NCBIfam" id="TIGR00229">
    <property type="entry name" value="sensory_box"/>
    <property type="match status" value="1"/>
</dbReference>
<keyword evidence="7" id="KW-0808">Transferase</keyword>
<dbReference type="Gene3D" id="3.40.50.2300">
    <property type="match status" value="1"/>
</dbReference>
<proteinExistence type="predicted"/>
<dbReference type="InterPro" id="IPR001610">
    <property type="entry name" value="PAC"/>
</dbReference>
<dbReference type="InterPro" id="IPR003594">
    <property type="entry name" value="HATPase_dom"/>
</dbReference>